<dbReference type="STRING" id="1121322.SAMN02745136_04770"/>
<dbReference type="RefSeq" id="WP_073279593.1">
    <property type="nucleotide sequence ID" value="NZ_FRAC01000031.1"/>
</dbReference>
<organism evidence="2 3">
    <name type="scientific">Anaerocolumna jejuensis DSM 15929</name>
    <dbReference type="NCBI Taxonomy" id="1121322"/>
    <lineage>
        <taxon>Bacteria</taxon>
        <taxon>Bacillati</taxon>
        <taxon>Bacillota</taxon>
        <taxon>Clostridia</taxon>
        <taxon>Lachnospirales</taxon>
        <taxon>Lachnospiraceae</taxon>
        <taxon>Anaerocolumna</taxon>
    </lineage>
</organism>
<dbReference type="EMBL" id="FRAC01000031">
    <property type="protein sequence ID" value="SHL38384.1"/>
    <property type="molecule type" value="Genomic_DNA"/>
</dbReference>
<feature type="region of interest" description="Disordered" evidence="1">
    <location>
        <begin position="164"/>
        <end position="205"/>
    </location>
</feature>
<gene>
    <name evidence="2" type="ORF">SAMN02745136_04770</name>
</gene>
<dbReference type="Proteomes" id="UP000184386">
    <property type="component" value="Unassembled WGS sequence"/>
</dbReference>
<evidence type="ECO:0000256" key="1">
    <source>
        <dbReference type="SAM" id="MobiDB-lite"/>
    </source>
</evidence>
<evidence type="ECO:0000313" key="3">
    <source>
        <dbReference type="Proteomes" id="UP000184386"/>
    </source>
</evidence>
<protein>
    <submittedName>
        <fullName evidence="2">Uncharacterized protein</fullName>
    </submittedName>
</protein>
<sequence length="205" mass="24088">MGRPKFKEKKDTFLHIRLNKNERQNMEDVCLQNNLSLSNVARQGIKKEIKSIELNSKKHLVKELEDLIFISYSIEAEKEVLEIIIIFRNWIKYLIKGTTKIPKNSIFKIKIYKFNYAKLKNFKDAVTNFLDEEKYIGLLTEPQLDCFEALDNWLQNILNLSNNKNNSAPETKRETLDNSALDTDTDTEDSGFDSNMRRKNNQTEF</sequence>
<accession>A0A1M7A6L7</accession>
<evidence type="ECO:0000313" key="2">
    <source>
        <dbReference type="EMBL" id="SHL38384.1"/>
    </source>
</evidence>
<reference evidence="2 3" key="1">
    <citation type="submission" date="2016-11" db="EMBL/GenBank/DDBJ databases">
        <authorList>
            <person name="Jaros S."/>
            <person name="Januszkiewicz K."/>
            <person name="Wedrychowicz H."/>
        </authorList>
    </citation>
    <scope>NUCLEOTIDE SEQUENCE [LARGE SCALE GENOMIC DNA]</scope>
    <source>
        <strain evidence="2 3">DSM 15929</strain>
    </source>
</reference>
<proteinExistence type="predicted"/>
<keyword evidence="3" id="KW-1185">Reference proteome</keyword>
<name>A0A1M7A6L7_9FIRM</name>
<dbReference type="AlphaFoldDB" id="A0A1M7A6L7"/>